<reference evidence="4 5" key="1">
    <citation type="submission" date="2025-04" db="UniProtKB">
        <authorList>
            <consortium name="RefSeq"/>
        </authorList>
    </citation>
    <scope>IDENTIFICATION</scope>
    <source>
        <tissue evidence="4 5">Whole sample</tissue>
    </source>
</reference>
<evidence type="ECO:0000313" key="5">
    <source>
        <dbReference type="RefSeq" id="XP_022291267.1"/>
    </source>
</evidence>
<protein>
    <submittedName>
        <fullName evidence="4 5">Uncharacterized protein LOC111102708 isoform X1</fullName>
    </submittedName>
</protein>
<feature type="signal peptide" evidence="2">
    <location>
        <begin position="1"/>
        <end position="17"/>
    </location>
</feature>
<keyword evidence="2" id="KW-0732">Signal</keyword>
<evidence type="ECO:0000256" key="1">
    <source>
        <dbReference type="ARBA" id="ARBA00022722"/>
    </source>
</evidence>
<dbReference type="GO" id="GO:0000175">
    <property type="term" value="F:3'-5'-RNA exonuclease activity"/>
    <property type="evidence" value="ECO:0007669"/>
    <property type="project" value="InterPro"/>
</dbReference>
<dbReference type="RefSeq" id="XP_022291267.1">
    <property type="nucleotide sequence ID" value="XM_022435559.1"/>
</dbReference>
<gene>
    <name evidence="4 5" type="primary">LOC111102708</name>
</gene>
<dbReference type="PANTHER" id="PTHR11046:SF25">
    <property type="match status" value="1"/>
</dbReference>
<dbReference type="OrthoDB" id="6159600at2759"/>
<dbReference type="KEGG" id="cvn:111102708"/>
<evidence type="ECO:0000313" key="4">
    <source>
        <dbReference type="RefSeq" id="XP_022291266.1"/>
    </source>
</evidence>
<dbReference type="Proteomes" id="UP000694844">
    <property type="component" value="Chromosome 7"/>
</dbReference>
<evidence type="ECO:0000256" key="2">
    <source>
        <dbReference type="SAM" id="SignalP"/>
    </source>
</evidence>
<dbReference type="GeneID" id="111102708"/>
<name>A0A8B8AJ64_CRAVI</name>
<keyword evidence="3" id="KW-1185">Reference proteome</keyword>
<sequence>MISLSVIVCSIVQLTSSASCPQSIPTVSVVPRCPSNEKEWISAAGKKNCSALEKYQNCSKDRSFVYHCVLKKNATELMEVCAPIWYMSGFCARFSMTDRRIIDDPALDCTKFVPPCPTRFPSNESFKYQMCYSHIKLPTASQSEKINWTKNNNSSKPRCEKKAENIDELDELIIETKDNSKGKTIETCLKLAGKEPDRLPSQSTIAIMNILRLCLGKKQLEEKLPGKKNTTLHTNETSKFGVKYGGFSLRDEEGAYFVLGLREMATKSAQSTLDTFKDILDDISFANKETLDIRGIQILCNIQNTMSDRAATELKFNEILQDYRMTLLPQLHEDFNNLDDAGKEAVSRLNNFFCGLHGLLHMTNASQKELCEAER</sequence>
<proteinExistence type="predicted"/>
<dbReference type="AlphaFoldDB" id="A0A8B8AJ64"/>
<feature type="chain" id="PRO_5044665857" evidence="2">
    <location>
        <begin position="18"/>
        <end position="375"/>
    </location>
</feature>
<keyword evidence="1" id="KW-0378">Hydrolase</keyword>
<dbReference type="InterPro" id="IPR022894">
    <property type="entry name" value="Oligoribonuclease"/>
</dbReference>
<organism evidence="3 4">
    <name type="scientific">Crassostrea virginica</name>
    <name type="common">Eastern oyster</name>
    <dbReference type="NCBI Taxonomy" id="6565"/>
    <lineage>
        <taxon>Eukaryota</taxon>
        <taxon>Metazoa</taxon>
        <taxon>Spiralia</taxon>
        <taxon>Lophotrochozoa</taxon>
        <taxon>Mollusca</taxon>
        <taxon>Bivalvia</taxon>
        <taxon>Autobranchia</taxon>
        <taxon>Pteriomorphia</taxon>
        <taxon>Ostreida</taxon>
        <taxon>Ostreoidea</taxon>
        <taxon>Ostreidae</taxon>
        <taxon>Crassostrea</taxon>
    </lineage>
</organism>
<keyword evidence="1" id="KW-0540">Nuclease</keyword>
<evidence type="ECO:0000313" key="3">
    <source>
        <dbReference type="Proteomes" id="UP000694844"/>
    </source>
</evidence>
<dbReference type="PANTHER" id="PTHR11046">
    <property type="entry name" value="OLIGORIBONUCLEASE, MITOCHONDRIAL"/>
    <property type="match status" value="1"/>
</dbReference>
<accession>A0A8B8AJ64</accession>
<dbReference type="RefSeq" id="XP_022291266.1">
    <property type="nucleotide sequence ID" value="XM_022435558.1"/>
</dbReference>